<feature type="compositionally biased region" description="Low complexity" evidence="1">
    <location>
        <begin position="1"/>
        <end position="12"/>
    </location>
</feature>
<keyword evidence="3" id="KW-1185">Reference proteome</keyword>
<organism evidence="2 3">
    <name type="scientific">Vibrio quintilis</name>
    <dbReference type="NCBI Taxonomy" id="1117707"/>
    <lineage>
        <taxon>Bacteria</taxon>
        <taxon>Pseudomonadati</taxon>
        <taxon>Pseudomonadota</taxon>
        <taxon>Gammaproteobacteria</taxon>
        <taxon>Vibrionales</taxon>
        <taxon>Vibrionaceae</taxon>
        <taxon>Vibrio</taxon>
    </lineage>
</organism>
<protein>
    <submittedName>
        <fullName evidence="2">Uncharacterized protein</fullName>
    </submittedName>
</protein>
<proteinExistence type="predicted"/>
<feature type="compositionally biased region" description="Basic and acidic residues" evidence="1">
    <location>
        <begin position="251"/>
        <end position="272"/>
    </location>
</feature>
<feature type="region of interest" description="Disordered" evidence="1">
    <location>
        <begin position="1"/>
        <end position="108"/>
    </location>
</feature>
<feature type="compositionally biased region" description="Acidic residues" evidence="1">
    <location>
        <begin position="13"/>
        <end position="40"/>
    </location>
</feature>
<reference evidence="3" key="1">
    <citation type="submission" date="2016-12" db="EMBL/GenBank/DDBJ databases">
        <authorList>
            <person name="Rodrigo-Torres L."/>
            <person name="Arahal R.D."/>
            <person name="Lucena T."/>
        </authorList>
    </citation>
    <scope>NUCLEOTIDE SEQUENCE [LARGE SCALE GENOMIC DNA]</scope>
</reference>
<feature type="region of interest" description="Disordered" evidence="1">
    <location>
        <begin position="177"/>
        <end position="197"/>
    </location>
</feature>
<feature type="compositionally biased region" description="Polar residues" evidence="1">
    <location>
        <begin position="187"/>
        <end position="197"/>
    </location>
</feature>
<sequence length="328" mass="37057">MTFALDELTGNETTEELEALLDSIEADELEGDEEQEDEAGIPEKTEPEKVDSETEESASSDDGKAEPEEQEEQEPQKGILAKDGENIIPFDVLERERQEKQELQQKLDELQQRQSEFEQNQRLLDVRNKQLEKLGVEPDDLPENLNISDEQLEELKDNYPEVGKIIHHLIAKVNHVSQTQTTHSQTDNESNQSTGQQDVQAVINEISDLSAWQKDGGENWSKALELDGQLQTDPTWKHKPLAERFQEVVRRVNEMNTPEKEPEVKPKAKEKEEQEDALPNSPSEVGQTNTVSQSPQDKLAGASEEDIQAMFSGMTGDQVEALLSEFDI</sequence>
<evidence type="ECO:0000256" key="1">
    <source>
        <dbReference type="SAM" id="MobiDB-lite"/>
    </source>
</evidence>
<dbReference type="AlphaFoldDB" id="A0A1M7YP45"/>
<dbReference type="RefSeq" id="WP_083601485.1">
    <property type="nucleotide sequence ID" value="NZ_AP024898.1"/>
</dbReference>
<name>A0A1M7YP45_9VIBR</name>
<evidence type="ECO:0000313" key="3">
    <source>
        <dbReference type="Proteomes" id="UP000184600"/>
    </source>
</evidence>
<feature type="compositionally biased region" description="Basic and acidic residues" evidence="1">
    <location>
        <begin position="92"/>
        <end position="108"/>
    </location>
</feature>
<accession>A0A1M7YP45</accession>
<dbReference type="STRING" id="1117707.VQ7734_00118"/>
<evidence type="ECO:0000313" key="2">
    <source>
        <dbReference type="EMBL" id="SHO54404.1"/>
    </source>
</evidence>
<feature type="compositionally biased region" description="Basic and acidic residues" evidence="1">
    <location>
        <begin position="41"/>
        <end position="52"/>
    </location>
</feature>
<dbReference type="OrthoDB" id="9156113at2"/>
<dbReference type="EMBL" id="FRFG01000003">
    <property type="protein sequence ID" value="SHO54404.1"/>
    <property type="molecule type" value="Genomic_DNA"/>
</dbReference>
<feature type="region of interest" description="Disordered" evidence="1">
    <location>
        <begin position="251"/>
        <end position="313"/>
    </location>
</feature>
<feature type="compositionally biased region" description="Polar residues" evidence="1">
    <location>
        <begin position="280"/>
        <end position="296"/>
    </location>
</feature>
<gene>
    <name evidence="2" type="ORF">VQ7734_00118</name>
</gene>
<dbReference type="Proteomes" id="UP000184600">
    <property type="component" value="Unassembled WGS sequence"/>
</dbReference>